<dbReference type="Proteomes" id="UP001268089">
    <property type="component" value="Unassembled WGS sequence"/>
</dbReference>
<keyword evidence="2" id="KW-0812">Transmembrane</keyword>
<comment type="caution">
    <text evidence="7">The sequence shown here is derived from an EMBL/GenBank/DDBJ whole genome shotgun (WGS) entry which is preliminary data.</text>
</comment>
<gene>
    <name evidence="7" type="ORF">J2X15_003016</name>
</gene>
<comment type="subcellular location">
    <subcellularLocation>
        <location evidence="1">Membrane</location>
        <topology evidence="1">Multi-pass membrane protein</topology>
    </subcellularLocation>
</comment>
<evidence type="ECO:0000313" key="7">
    <source>
        <dbReference type="EMBL" id="MDR7307712.1"/>
    </source>
</evidence>
<protein>
    <submittedName>
        <fullName evidence="7">Nitrate/nitrite-specific signal transduction histidine kinase</fullName>
    </submittedName>
</protein>
<keyword evidence="8" id="KW-1185">Reference proteome</keyword>
<feature type="chain" id="PRO_5047415059" evidence="5">
    <location>
        <begin position="24"/>
        <end position="263"/>
    </location>
</feature>
<evidence type="ECO:0000256" key="3">
    <source>
        <dbReference type="ARBA" id="ARBA00022989"/>
    </source>
</evidence>
<dbReference type="Pfam" id="PF13675">
    <property type="entry name" value="PilJ"/>
    <property type="match status" value="2"/>
</dbReference>
<evidence type="ECO:0000256" key="2">
    <source>
        <dbReference type="ARBA" id="ARBA00022692"/>
    </source>
</evidence>
<keyword evidence="7" id="KW-0418">Kinase</keyword>
<evidence type="ECO:0000259" key="6">
    <source>
        <dbReference type="Pfam" id="PF13675"/>
    </source>
</evidence>
<dbReference type="InterPro" id="IPR029095">
    <property type="entry name" value="NarX-like_N"/>
</dbReference>
<keyword evidence="4" id="KW-0472">Membrane</keyword>
<keyword evidence="3" id="KW-1133">Transmembrane helix</keyword>
<dbReference type="EMBL" id="JAVDXO010000007">
    <property type="protein sequence ID" value="MDR7307712.1"/>
    <property type="molecule type" value="Genomic_DNA"/>
</dbReference>
<proteinExistence type="predicted"/>
<organism evidence="7 8">
    <name type="scientific">Rhodoferax saidenbachensis</name>
    <dbReference type="NCBI Taxonomy" id="1484693"/>
    <lineage>
        <taxon>Bacteria</taxon>
        <taxon>Pseudomonadati</taxon>
        <taxon>Pseudomonadota</taxon>
        <taxon>Betaproteobacteria</taxon>
        <taxon>Burkholderiales</taxon>
        <taxon>Comamonadaceae</taxon>
        <taxon>Rhodoferax</taxon>
    </lineage>
</organism>
<keyword evidence="5" id="KW-0732">Signal</keyword>
<reference evidence="7 8" key="1">
    <citation type="submission" date="2023-07" db="EMBL/GenBank/DDBJ databases">
        <title>Sorghum-associated microbial communities from plants grown in Nebraska, USA.</title>
        <authorList>
            <person name="Schachtman D."/>
        </authorList>
    </citation>
    <scope>NUCLEOTIDE SEQUENCE [LARGE SCALE GENOMIC DNA]</scope>
    <source>
        <strain evidence="7 8">BE308</strain>
    </source>
</reference>
<evidence type="ECO:0000256" key="1">
    <source>
        <dbReference type="ARBA" id="ARBA00004141"/>
    </source>
</evidence>
<evidence type="ECO:0000256" key="5">
    <source>
        <dbReference type="SAM" id="SignalP"/>
    </source>
</evidence>
<keyword evidence="7" id="KW-0808">Transferase</keyword>
<feature type="signal peptide" evidence="5">
    <location>
        <begin position="1"/>
        <end position="23"/>
    </location>
</feature>
<sequence length="263" mass="28581">MQRRTLIAVAAAGGLGLALPAHAQVLDLSDAINKAGRQRMLSQRMGKAWLALLQNVEKASAQLVLDKSMALFDRQLAELKGFAPTPDVQATYGKLDAAWSEYKTALVGKSPTRENAGSLLQLDAKVLALAHQGTVQYEAALAKPVGKLVNIAGRQRMLSQRMAKFYLAATLPVDASVATAEIAKARNEFTTAMELLRNAPEATLRIKDELTLADAQWVFFDMALKQLQEGAQRPRPMAEIFISSENLLAVMDRVTGMYSSLKA</sequence>
<dbReference type="GO" id="GO:0016301">
    <property type="term" value="F:kinase activity"/>
    <property type="evidence" value="ECO:0007669"/>
    <property type="project" value="UniProtKB-KW"/>
</dbReference>
<feature type="domain" description="NarX-like N-terminal" evidence="6">
    <location>
        <begin position="27"/>
        <end position="113"/>
    </location>
</feature>
<dbReference type="RefSeq" id="WP_310344169.1">
    <property type="nucleotide sequence ID" value="NZ_JAVDXO010000007.1"/>
</dbReference>
<accession>A0ABU1ZQ78</accession>
<evidence type="ECO:0000256" key="4">
    <source>
        <dbReference type="ARBA" id="ARBA00023136"/>
    </source>
</evidence>
<feature type="domain" description="NarX-like N-terminal" evidence="6">
    <location>
        <begin position="145"/>
        <end position="245"/>
    </location>
</feature>
<evidence type="ECO:0000313" key="8">
    <source>
        <dbReference type="Proteomes" id="UP001268089"/>
    </source>
</evidence>
<name>A0ABU1ZQ78_9BURK</name>